<dbReference type="GO" id="GO:0046872">
    <property type="term" value="F:metal ion binding"/>
    <property type="evidence" value="ECO:0007669"/>
    <property type="project" value="UniProtKB-KW"/>
</dbReference>
<dbReference type="SFLD" id="SFLDS00005">
    <property type="entry name" value="Isoprenoid_Synthase_Type_I"/>
    <property type="match status" value="1"/>
</dbReference>
<dbReference type="Pfam" id="PF19086">
    <property type="entry name" value="Terpene_syn_C_2"/>
    <property type="match status" value="1"/>
</dbReference>
<evidence type="ECO:0000256" key="2">
    <source>
        <dbReference type="RuleBase" id="RU366034"/>
    </source>
</evidence>
<dbReference type="AlphaFoldDB" id="A0A1J0CQ98"/>
<dbReference type="GO" id="GO:0008299">
    <property type="term" value="P:isoprenoid biosynthetic process"/>
    <property type="evidence" value="ECO:0007669"/>
    <property type="project" value="UniProtKB-ARBA"/>
</dbReference>
<evidence type="ECO:0000313" key="3">
    <source>
        <dbReference type="EMBL" id="APB88775.1"/>
    </source>
</evidence>
<protein>
    <recommendedName>
        <fullName evidence="2">Terpene synthase</fullName>
        <ecNumber evidence="2">4.2.3.-</ecNumber>
    </recommendedName>
</protein>
<sequence>MTTSTMVAQLRETCMIGIAYGENCINHKKLPVQVLELQRSSSQASMLKVCNKFSCMNVSHSNSISSLVLATNNRHARLNQGIHASHMGRNTSYRKVGVGEMQIDHNLEVQQRQQVALDFVVPKYTPPFPYKLNPKVEEANKAALIWFAHHFGSSMSHENFQNICLENPHYLAGAIYPEAPISRLEFAIEFVIWLFVVDDESLLQRSTLEELVQFQQEIQGVIMSTFPQDKSLQDNLQKCLNDERAQVLNKDFFEKVLAQVTTKPLLETDSDDHRPLSPVASSFRDLWIRATSRMSKEWNLRFAKILQRDVFANFLESQNLRHDINPSLSSYIPERRKSGLMESYIVLIEFLQDVSLPDTMYYSVPMQRLREATIDAVCWNNDIWSFPKELVAGEVANLVFLISKEEGCSYNKAAEIVTQMLVDKCKEMQLAALELKEYCKIHGATTAQMVAIDHYISCCNHWVIGSHVFHSQSARFQVVQT</sequence>
<dbReference type="EMBL" id="KX230837">
    <property type="protein sequence ID" value="APB88775.1"/>
    <property type="molecule type" value="mRNA"/>
</dbReference>
<dbReference type="SUPFAM" id="SSF48576">
    <property type="entry name" value="Terpenoid synthases"/>
    <property type="match status" value="1"/>
</dbReference>
<dbReference type="GO" id="GO:0010333">
    <property type="term" value="F:terpene synthase activity"/>
    <property type="evidence" value="ECO:0007669"/>
    <property type="project" value="InterPro"/>
</dbReference>
<comment type="cofactor">
    <cofactor evidence="2">
        <name>Mg(2+)</name>
        <dbReference type="ChEBI" id="CHEBI:18420"/>
    </cofactor>
</comment>
<dbReference type="Gene3D" id="1.10.600.10">
    <property type="entry name" value="Farnesyl Diphosphate Synthase"/>
    <property type="match status" value="1"/>
</dbReference>
<evidence type="ECO:0000256" key="1">
    <source>
        <dbReference type="ARBA" id="ARBA00006333"/>
    </source>
</evidence>
<dbReference type="PANTHER" id="PTHR35201:SF4">
    <property type="entry name" value="BETA-PINACENE SYNTHASE-RELATED"/>
    <property type="match status" value="1"/>
</dbReference>
<dbReference type="SMR" id="A0A1J0CQ98"/>
<keyword evidence="2" id="KW-0479">Metal-binding</keyword>
<name>A0A1J0CQ98_9BRYO</name>
<dbReference type="InterPro" id="IPR008949">
    <property type="entry name" value="Isoprenoid_synthase_dom_sf"/>
</dbReference>
<proteinExistence type="evidence at transcript level"/>
<accession>A0A1J0CQ98</accession>
<comment type="similarity">
    <text evidence="1 2">Belongs to the terpene synthase family.</text>
</comment>
<dbReference type="InterPro" id="IPR034686">
    <property type="entry name" value="Terpene_cyclase-like_2"/>
</dbReference>
<dbReference type="SFLD" id="SFLDG01020">
    <property type="entry name" value="Terpene_Cyclase_Like_2"/>
    <property type="match status" value="1"/>
</dbReference>
<keyword evidence="2" id="KW-0456">Lyase</keyword>
<reference evidence="3" key="1">
    <citation type="journal article" date="2016" name="Proc. Natl. Acad. Sci. U.S.A.">
        <title>Microbial-type terpene synthase genes occur widely in nonseed land plants, but not in seed plants.</title>
        <authorList>
            <person name="Jia Q."/>
            <person name="Li G."/>
            <person name="Kollner T.G."/>
            <person name="Fu J."/>
            <person name="Chen X."/>
            <person name="Xiong W."/>
            <person name="Crandall-Stotler B.J."/>
            <person name="Bowman J.L."/>
            <person name="Weston D.J."/>
            <person name="Zhang Y."/>
            <person name="Chen L."/>
            <person name="Xie Y."/>
            <person name="Li F.W."/>
            <person name="Rothfels C.J."/>
            <person name="Larsson A."/>
            <person name="Graham S.W."/>
            <person name="Stevenson D.W."/>
            <person name="Wong G.K."/>
            <person name="Gershenzon J."/>
            <person name="Chen F."/>
        </authorList>
    </citation>
    <scope>NUCLEOTIDE SEQUENCE</scope>
</reference>
<organism evidence="3">
    <name type="scientific">Sphagnum lescurii</name>
    <dbReference type="NCBI Taxonomy" id="128211"/>
    <lineage>
        <taxon>Eukaryota</taxon>
        <taxon>Viridiplantae</taxon>
        <taxon>Streptophyta</taxon>
        <taxon>Embryophyta</taxon>
        <taxon>Bryophyta</taxon>
        <taxon>Sphagnophytina</taxon>
        <taxon>Sphagnopsida</taxon>
        <taxon>Sphagnales</taxon>
        <taxon>Sphagnaceae</taxon>
        <taxon>Sphagnum</taxon>
    </lineage>
</organism>
<dbReference type="EC" id="4.2.3.-" evidence="2"/>
<dbReference type="PANTHER" id="PTHR35201">
    <property type="entry name" value="TERPENE SYNTHASE"/>
    <property type="match status" value="1"/>
</dbReference>
<keyword evidence="2" id="KW-0460">Magnesium</keyword>